<keyword evidence="3" id="KW-1185">Reference proteome</keyword>
<dbReference type="InterPro" id="IPR025847">
    <property type="entry name" value="MEDS_domain"/>
</dbReference>
<reference evidence="2 3" key="1">
    <citation type="submission" date="2021-01" db="EMBL/GenBank/DDBJ databases">
        <title>Whole genome shotgun sequence of Microbispora corallina NBRC 16416.</title>
        <authorList>
            <person name="Komaki H."/>
            <person name="Tamura T."/>
        </authorList>
    </citation>
    <scope>NUCLEOTIDE SEQUENCE [LARGE SCALE GENOMIC DNA]</scope>
    <source>
        <strain evidence="2 3">NBRC 16416</strain>
    </source>
</reference>
<proteinExistence type="predicted"/>
<dbReference type="EMBL" id="BOOC01000013">
    <property type="protein sequence ID" value="GIH40203.1"/>
    <property type="molecule type" value="Genomic_DNA"/>
</dbReference>
<feature type="domain" description="STAS" evidence="1">
    <location>
        <begin position="198"/>
        <end position="276"/>
    </location>
</feature>
<dbReference type="Pfam" id="PF14417">
    <property type="entry name" value="MEDS"/>
    <property type="match status" value="1"/>
</dbReference>
<dbReference type="InterPro" id="IPR036513">
    <property type="entry name" value="STAS_dom_sf"/>
</dbReference>
<name>A0ABQ4FZP3_9ACTN</name>
<dbReference type="SUPFAM" id="SSF52091">
    <property type="entry name" value="SpoIIaa-like"/>
    <property type="match status" value="1"/>
</dbReference>
<dbReference type="InterPro" id="IPR058548">
    <property type="entry name" value="MlaB-like_STAS"/>
</dbReference>
<gene>
    <name evidence="2" type="ORF">Mco01_32030</name>
</gene>
<evidence type="ECO:0000313" key="2">
    <source>
        <dbReference type="EMBL" id="GIH40203.1"/>
    </source>
</evidence>
<dbReference type="RefSeq" id="WP_204057663.1">
    <property type="nucleotide sequence ID" value="NZ_BAAAGP010000008.1"/>
</dbReference>
<comment type="caution">
    <text evidence="2">The sequence shown here is derived from an EMBL/GenBank/DDBJ whole genome shotgun (WGS) entry which is preliminary data.</text>
</comment>
<sequence>MDASVLDRLSPGDHVCRVYGEEGQRAETVAGFVRGGVKRGHKVVYFAVRSPGAVLEELASRGVDGRVLCDRGQFEVARAGDGYLTSDGFDVGTAIAGWEREIARAREGGYTGLWAMGDMAWAAGDGAVAERLLRYEREATRFFSRDDALALCLYDRRIFPEEELDAIAAVHPSTLEPADDADWAPLLRMRRTSRPLGLRLIGEADASNRHALAATLASLAGDLPLTDEPLTLDLTELRFADAAVARLLIRTARVLPTGMRIAGCPSGVARLLTLLGGGWIPGTGLHHDG</sequence>
<organism evidence="2 3">
    <name type="scientific">Microbispora corallina</name>
    <dbReference type="NCBI Taxonomy" id="83302"/>
    <lineage>
        <taxon>Bacteria</taxon>
        <taxon>Bacillati</taxon>
        <taxon>Actinomycetota</taxon>
        <taxon>Actinomycetes</taxon>
        <taxon>Streptosporangiales</taxon>
        <taxon>Streptosporangiaceae</taxon>
        <taxon>Microbispora</taxon>
    </lineage>
</organism>
<protein>
    <recommendedName>
        <fullName evidence="1">STAS domain-containing protein</fullName>
    </recommendedName>
</protein>
<dbReference type="PROSITE" id="PS50801">
    <property type="entry name" value="STAS"/>
    <property type="match status" value="1"/>
</dbReference>
<dbReference type="Pfam" id="PF13466">
    <property type="entry name" value="STAS_2"/>
    <property type="match status" value="1"/>
</dbReference>
<dbReference type="Proteomes" id="UP000603904">
    <property type="component" value="Unassembled WGS sequence"/>
</dbReference>
<evidence type="ECO:0000313" key="3">
    <source>
        <dbReference type="Proteomes" id="UP000603904"/>
    </source>
</evidence>
<dbReference type="InterPro" id="IPR002645">
    <property type="entry name" value="STAS_dom"/>
</dbReference>
<evidence type="ECO:0000259" key="1">
    <source>
        <dbReference type="PROSITE" id="PS50801"/>
    </source>
</evidence>
<dbReference type="Gene3D" id="3.30.750.24">
    <property type="entry name" value="STAS domain"/>
    <property type="match status" value="1"/>
</dbReference>
<accession>A0ABQ4FZP3</accession>